<reference evidence="2" key="1">
    <citation type="journal article" date="2010" name="Int. J. Syst. Evol. Microbiol.">
        <title>Porticoccus litoralis gen. nov., sp. nov., a gammaproteobacterium isolated from the Yellow Sea.</title>
        <authorList>
            <person name="Oh H.M."/>
            <person name="Kim H."/>
            <person name="Kim K.M."/>
            <person name="Min G.S."/>
            <person name="Cho J.C."/>
        </authorList>
    </citation>
    <scope>NUCLEOTIDE SEQUENCE</scope>
    <source>
        <strain evidence="2">DSM 25064</strain>
    </source>
</reference>
<name>A0AAW8B2F2_9GAMM</name>
<evidence type="ECO:0000256" key="1">
    <source>
        <dbReference type="SAM" id="SignalP"/>
    </source>
</evidence>
<organism evidence="2 3">
    <name type="scientific">Porticoccus litoralis</name>
    <dbReference type="NCBI Taxonomy" id="434086"/>
    <lineage>
        <taxon>Bacteria</taxon>
        <taxon>Pseudomonadati</taxon>
        <taxon>Pseudomonadota</taxon>
        <taxon>Gammaproteobacteria</taxon>
        <taxon>Cellvibrionales</taxon>
        <taxon>Porticoccaceae</taxon>
        <taxon>Porticoccus</taxon>
    </lineage>
</organism>
<reference evidence="2" key="2">
    <citation type="submission" date="2023-08" db="EMBL/GenBank/DDBJ databases">
        <authorList>
            <person name="Luo J."/>
        </authorList>
    </citation>
    <scope>NUCLEOTIDE SEQUENCE</scope>
    <source>
        <strain evidence="2">DSM 25064</strain>
    </source>
</reference>
<comment type="caution">
    <text evidence="2">The sequence shown here is derived from an EMBL/GenBank/DDBJ whole genome shotgun (WGS) entry which is preliminary data.</text>
</comment>
<evidence type="ECO:0000313" key="3">
    <source>
        <dbReference type="Proteomes" id="UP001178354"/>
    </source>
</evidence>
<dbReference type="Proteomes" id="UP001178354">
    <property type="component" value="Unassembled WGS sequence"/>
</dbReference>
<accession>A0AAW8B2F2</accession>
<sequence length="133" mass="14152">MNKLIVSAIAVLLLMTANVQAADGDSYTCTIASIYRTGAGASVDSNNETFKFSISGDVLTITNSSGNKTENHDLKLQINNNYAAMAKNEGMIFSYRFGSGAFEWSTGIGESGFNRDQGHSGQQMRFAGTCAAD</sequence>
<dbReference type="EMBL" id="JAUUUU010000001">
    <property type="protein sequence ID" value="MDP1519709.1"/>
    <property type="molecule type" value="Genomic_DNA"/>
</dbReference>
<gene>
    <name evidence="2" type="ORF">Q8A57_01860</name>
</gene>
<protein>
    <submittedName>
        <fullName evidence="2">Uncharacterized protein</fullName>
    </submittedName>
</protein>
<evidence type="ECO:0000313" key="2">
    <source>
        <dbReference type="EMBL" id="MDP1519709.1"/>
    </source>
</evidence>
<proteinExistence type="predicted"/>
<dbReference type="AlphaFoldDB" id="A0AAW8B2F2"/>
<keyword evidence="1" id="KW-0732">Signal</keyword>
<keyword evidence="3" id="KW-1185">Reference proteome</keyword>
<dbReference type="RefSeq" id="WP_305169218.1">
    <property type="nucleotide sequence ID" value="NZ_JAUUUU010000001.1"/>
</dbReference>
<feature type="chain" id="PRO_5044015360" evidence="1">
    <location>
        <begin position="22"/>
        <end position="133"/>
    </location>
</feature>
<feature type="signal peptide" evidence="1">
    <location>
        <begin position="1"/>
        <end position="21"/>
    </location>
</feature>